<dbReference type="GO" id="GO:0004674">
    <property type="term" value="F:protein serine/threonine kinase activity"/>
    <property type="evidence" value="ECO:0007669"/>
    <property type="project" value="UniProtKB-KW"/>
</dbReference>
<evidence type="ECO:0000256" key="12">
    <source>
        <dbReference type="SAM" id="Phobius"/>
    </source>
</evidence>
<evidence type="ECO:0000256" key="3">
    <source>
        <dbReference type="ARBA" id="ARBA00022679"/>
    </source>
</evidence>
<evidence type="ECO:0000256" key="9">
    <source>
        <dbReference type="ARBA" id="ARBA00047899"/>
    </source>
</evidence>
<dbReference type="Gene3D" id="1.10.510.10">
    <property type="entry name" value="Transferase(Phosphotransferase) domain 1"/>
    <property type="match status" value="1"/>
</dbReference>
<keyword evidence="4" id="KW-0732">Signal</keyword>
<dbReference type="Pfam" id="PF01657">
    <property type="entry name" value="Stress-antifung"/>
    <property type="match status" value="2"/>
</dbReference>
<evidence type="ECO:0000313" key="16">
    <source>
        <dbReference type="Proteomes" id="UP000516437"/>
    </source>
</evidence>
<dbReference type="InterPro" id="IPR011009">
    <property type="entry name" value="Kinase-like_dom_sf"/>
</dbReference>
<keyword evidence="3" id="KW-0808">Transferase</keyword>
<sequence>MSEVDNGSGLLSQERGRKTATSLRLSLYCCSGVSRIIFLLKCWLVSHEAMDVIRHLKSLEFDFITIKIATDNFSEANKLVEDEFGVVYKGLETMPCAKPVFMASSTLLFFSAIFVIAATPVAQSDFLYHFCANDKGNYTPNSTYESNLNLFLSLLSSKTQIDNGFYNSSYGQTSNKVHVIGLCRGDVNPDICRDCLHNAAFLLTKSCPDQKEAIGWYNECMLRYSNRSTFGIMETSPGFTMWGVNRVSVNFTHTFYDVVRTSLKSLRSQAAAGGSARKFAAKNATLPNYKTLYALVQCTPDLTEQDCDDCLRGASEGVPHSDGKEGGLIVRPSCAIRFEVYPFNNSTPDWSTASPTVSPPLSSPSVSSMDAPSAEGRNDSNVVLRSLTCILLLLAFLVLFSIMGFYRNETTSGKKIQTMDVIRHLKSLEFDFITIKIATDNFSEANKLVEDEFGVVYKGMLSDKVVAVKKIFENTGHLFFEDKEALQMATKFRHRNIVSILGFCDEGNDKLLVYDFVPNRSLDQFLSDPIQRADFTWEMRYKIIKGVAEGIRHLHQNRIHYDLKASDILLDEEMNPKISAFGRENLLLSHQSQDQKERSLVGTKKGCLVSQNEMLGLFFNFGVLVFEIVTGQRNNISFQNGEIVEDLVSYVWRNWREETTTNIVDLTLAPGSTTHDEIKRCIQIGLLCLQEDFATHTSMDSIVLMLNHYSVDVPAPVRPSAVEFLRLGSIGSESSSGGEHRIGVTVSTLLDRQPKRHQSLSDETLSNLQPRKGQSLRSFLNTTTRKLSLKLRCRIWGSNRNAELDAWI</sequence>
<feature type="domain" description="Gnk2-homologous" evidence="14">
    <location>
        <begin position="126"/>
        <end position="229"/>
    </location>
</feature>
<accession>A0A6A1UJZ5</accession>
<evidence type="ECO:0000259" key="13">
    <source>
        <dbReference type="PROSITE" id="PS50011"/>
    </source>
</evidence>
<keyword evidence="12" id="KW-0472">Membrane</keyword>
<dbReference type="CDD" id="cd23509">
    <property type="entry name" value="Gnk2-like"/>
    <property type="match status" value="2"/>
</dbReference>
<evidence type="ECO:0000256" key="11">
    <source>
        <dbReference type="SAM" id="MobiDB-lite"/>
    </source>
</evidence>
<protein>
    <recommendedName>
        <fullName evidence="1">non-specific serine/threonine protein kinase</fullName>
        <ecNumber evidence="1">2.7.11.1</ecNumber>
    </recommendedName>
</protein>
<dbReference type="FunFam" id="3.30.430.20:FF:000003">
    <property type="entry name" value="Cysteine-rich RLK (RECEPTOR-like protein kinase) 10"/>
    <property type="match status" value="1"/>
</dbReference>
<feature type="domain" description="Gnk2-homologous" evidence="14">
    <location>
        <begin position="235"/>
        <end position="343"/>
    </location>
</feature>
<dbReference type="Pfam" id="PF07714">
    <property type="entry name" value="PK_Tyr_Ser-Thr"/>
    <property type="match status" value="1"/>
</dbReference>
<dbReference type="Gene3D" id="3.30.430.20">
    <property type="entry name" value="Gnk2 domain, C-X8-C-X2-C motif"/>
    <property type="match status" value="2"/>
</dbReference>
<dbReference type="Proteomes" id="UP000516437">
    <property type="component" value="Unassembled WGS sequence"/>
</dbReference>
<dbReference type="InterPro" id="IPR000719">
    <property type="entry name" value="Prot_kinase_dom"/>
</dbReference>
<keyword evidence="16" id="KW-1185">Reference proteome</keyword>
<dbReference type="PANTHER" id="PTHR27006:SF616">
    <property type="entry name" value="CYSTEINE-RICH RECEPTOR-LIKE PROTEIN KINASE 10"/>
    <property type="match status" value="1"/>
</dbReference>
<evidence type="ECO:0000256" key="4">
    <source>
        <dbReference type="ARBA" id="ARBA00022729"/>
    </source>
</evidence>
<dbReference type="InterPro" id="IPR002902">
    <property type="entry name" value="GNK2"/>
</dbReference>
<dbReference type="InterPro" id="IPR001245">
    <property type="entry name" value="Ser-Thr/Tyr_kinase_cat_dom"/>
</dbReference>
<evidence type="ECO:0000256" key="7">
    <source>
        <dbReference type="ARBA" id="ARBA00022777"/>
    </source>
</evidence>
<dbReference type="Gene3D" id="3.30.200.20">
    <property type="entry name" value="Phosphorylase Kinase, domain 1"/>
    <property type="match status" value="2"/>
</dbReference>
<keyword evidence="12" id="KW-0812">Transmembrane</keyword>
<comment type="catalytic activity">
    <reaction evidence="10">
        <text>L-seryl-[protein] + ATP = O-phospho-L-seryl-[protein] + ADP + H(+)</text>
        <dbReference type="Rhea" id="RHEA:17989"/>
        <dbReference type="Rhea" id="RHEA-COMP:9863"/>
        <dbReference type="Rhea" id="RHEA-COMP:11604"/>
        <dbReference type="ChEBI" id="CHEBI:15378"/>
        <dbReference type="ChEBI" id="CHEBI:29999"/>
        <dbReference type="ChEBI" id="CHEBI:30616"/>
        <dbReference type="ChEBI" id="CHEBI:83421"/>
        <dbReference type="ChEBI" id="CHEBI:456216"/>
        <dbReference type="EC" id="2.7.11.1"/>
    </reaction>
</comment>
<dbReference type="PROSITE" id="PS51473">
    <property type="entry name" value="GNK2"/>
    <property type="match status" value="2"/>
</dbReference>
<feature type="transmembrane region" description="Helical" evidence="12">
    <location>
        <begin position="100"/>
        <end position="119"/>
    </location>
</feature>
<keyword evidence="8" id="KW-0067">ATP-binding</keyword>
<gene>
    <name evidence="15" type="ORF">CJ030_MR0G006489</name>
</gene>
<reference evidence="15 16" key="1">
    <citation type="journal article" date="2019" name="Plant Biotechnol. J.">
        <title>The red bayberry genome and genetic basis of sex determination.</title>
        <authorList>
            <person name="Jia H.M."/>
            <person name="Jia H.J."/>
            <person name="Cai Q.L."/>
            <person name="Wang Y."/>
            <person name="Zhao H.B."/>
            <person name="Yang W.F."/>
            <person name="Wang G.Y."/>
            <person name="Li Y.H."/>
            <person name="Zhan D.L."/>
            <person name="Shen Y.T."/>
            <person name="Niu Q.F."/>
            <person name="Chang L."/>
            <person name="Qiu J."/>
            <person name="Zhao L."/>
            <person name="Xie H.B."/>
            <person name="Fu W.Y."/>
            <person name="Jin J."/>
            <person name="Li X.W."/>
            <person name="Jiao Y."/>
            <person name="Zhou C.C."/>
            <person name="Tu T."/>
            <person name="Chai C.Y."/>
            <person name="Gao J.L."/>
            <person name="Fan L.J."/>
            <person name="van de Weg E."/>
            <person name="Wang J.Y."/>
            <person name="Gao Z.S."/>
        </authorList>
    </citation>
    <scope>NUCLEOTIDE SEQUENCE [LARGE SCALE GENOMIC DNA]</scope>
    <source>
        <tissue evidence="15">Leaves</tissue>
    </source>
</reference>
<keyword evidence="7 15" id="KW-0418">Kinase</keyword>
<dbReference type="PROSITE" id="PS50011">
    <property type="entry name" value="PROTEIN_KINASE_DOM"/>
    <property type="match status" value="1"/>
</dbReference>
<comment type="caution">
    <text evidence="15">The sequence shown here is derived from an EMBL/GenBank/DDBJ whole genome shotgun (WGS) entry which is preliminary data.</text>
</comment>
<comment type="catalytic activity">
    <reaction evidence="9">
        <text>L-threonyl-[protein] + ATP = O-phospho-L-threonyl-[protein] + ADP + H(+)</text>
        <dbReference type="Rhea" id="RHEA:46608"/>
        <dbReference type="Rhea" id="RHEA-COMP:11060"/>
        <dbReference type="Rhea" id="RHEA-COMP:11605"/>
        <dbReference type="ChEBI" id="CHEBI:15378"/>
        <dbReference type="ChEBI" id="CHEBI:30013"/>
        <dbReference type="ChEBI" id="CHEBI:30616"/>
        <dbReference type="ChEBI" id="CHEBI:61977"/>
        <dbReference type="ChEBI" id="CHEBI:456216"/>
        <dbReference type="EC" id="2.7.11.1"/>
    </reaction>
</comment>
<dbReference type="EMBL" id="RXIC02000130">
    <property type="protein sequence ID" value="KAB1200735.1"/>
    <property type="molecule type" value="Genomic_DNA"/>
</dbReference>
<dbReference type="FunFam" id="1.10.510.10:FF:001023">
    <property type="entry name" value="Os07g0541700 protein"/>
    <property type="match status" value="1"/>
</dbReference>
<evidence type="ECO:0000256" key="6">
    <source>
        <dbReference type="ARBA" id="ARBA00022741"/>
    </source>
</evidence>
<keyword evidence="15" id="KW-0675">Receptor</keyword>
<keyword evidence="5" id="KW-0677">Repeat</keyword>
<dbReference type="SUPFAM" id="SSF56112">
    <property type="entry name" value="Protein kinase-like (PK-like)"/>
    <property type="match status" value="1"/>
</dbReference>
<dbReference type="EC" id="2.7.11.1" evidence="1"/>
<keyword evidence="12" id="KW-1133">Transmembrane helix</keyword>
<proteinExistence type="predicted"/>
<evidence type="ECO:0000313" key="15">
    <source>
        <dbReference type="EMBL" id="KAB1200735.1"/>
    </source>
</evidence>
<evidence type="ECO:0000256" key="2">
    <source>
        <dbReference type="ARBA" id="ARBA00022527"/>
    </source>
</evidence>
<organism evidence="15 16">
    <name type="scientific">Morella rubra</name>
    <name type="common">Chinese bayberry</name>
    <dbReference type="NCBI Taxonomy" id="262757"/>
    <lineage>
        <taxon>Eukaryota</taxon>
        <taxon>Viridiplantae</taxon>
        <taxon>Streptophyta</taxon>
        <taxon>Embryophyta</taxon>
        <taxon>Tracheophyta</taxon>
        <taxon>Spermatophyta</taxon>
        <taxon>Magnoliopsida</taxon>
        <taxon>eudicotyledons</taxon>
        <taxon>Gunneridae</taxon>
        <taxon>Pentapetalae</taxon>
        <taxon>rosids</taxon>
        <taxon>fabids</taxon>
        <taxon>Fagales</taxon>
        <taxon>Myricaceae</taxon>
        <taxon>Morella</taxon>
    </lineage>
</organism>
<dbReference type="InterPro" id="IPR038408">
    <property type="entry name" value="GNK2_sf"/>
</dbReference>
<feature type="compositionally biased region" description="Low complexity" evidence="11">
    <location>
        <begin position="363"/>
        <end position="373"/>
    </location>
</feature>
<dbReference type="GO" id="GO:0005524">
    <property type="term" value="F:ATP binding"/>
    <property type="evidence" value="ECO:0007669"/>
    <property type="project" value="UniProtKB-KW"/>
</dbReference>
<feature type="transmembrane region" description="Helical" evidence="12">
    <location>
        <begin position="382"/>
        <end position="406"/>
    </location>
</feature>
<feature type="domain" description="Protein kinase" evidence="13">
    <location>
        <begin position="442"/>
        <end position="730"/>
    </location>
</feature>
<dbReference type="FunFam" id="3.30.430.20:FF:000002">
    <property type="entry name" value="Cysteine-rich receptor-like protein kinase 10"/>
    <property type="match status" value="1"/>
</dbReference>
<keyword evidence="2" id="KW-0723">Serine/threonine-protein kinase</keyword>
<evidence type="ECO:0000256" key="1">
    <source>
        <dbReference type="ARBA" id="ARBA00012513"/>
    </source>
</evidence>
<evidence type="ECO:0000256" key="5">
    <source>
        <dbReference type="ARBA" id="ARBA00022737"/>
    </source>
</evidence>
<feature type="region of interest" description="Disordered" evidence="11">
    <location>
        <begin position="349"/>
        <end position="377"/>
    </location>
</feature>
<evidence type="ECO:0000259" key="14">
    <source>
        <dbReference type="PROSITE" id="PS51473"/>
    </source>
</evidence>
<keyword evidence="6" id="KW-0547">Nucleotide-binding</keyword>
<evidence type="ECO:0000256" key="10">
    <source>
        <dbReference type="ARBA" id="ARBA00048679"/>
    </source>
</evidence>
<evidence type="ECO:0000256" key="8">
    <source>
        <dbReference type="ARBA" id="ARBA00022840"/>
    </source>
</evidence>
<name>A0A6A1UJZ5_9ROSI</name>
<dbReference type="PANTHER" id="PTHR27006">
    <property type="entry name" value="PROMASTIGOTE SURFACE ANTIGEN PROTEIN PSA"/>
    <property type="match status" value="1"/>
</dbReference>
<dbReference type="AlphaFoldDB" id="A0A6A1UJZ5"/>